<dbReference type="GeneID" id="81353071"/>
<dbReference type="EMBL" id="JAPQKI010000002">
    <property type="protein sequence ID" value="KAJ5111063.1"/>
    <property type="molecule type" value="Genomic_DNA"/>
</dbReference>
<keyword evidence="2" id="KW-0732">Signal</keyword>
<sequence>MKVAFVLLCAALSTGLPIQLVLTGDTPTIHISSKKASAQQTTKTGEQKFPIPEPFQDYVEHLRLEHEQPSSAKGSDFDAVPAESKSKSQEDQLTSVKHYGSFMGKLRLSKLPEQHDDPISFNHQYGIFAGKGTSKHPTKATASKHDSEPDSSLGQFYGTFLGKMDSLIPSETHPRHALAQSRKNTCGSKRVVSYSKPSDLIDVLDAHGPECVALAIFVLFPLAYFVLEGLELVVKSWVSEKYPHRGRERVRLDGPERQLRAWKNRQREMVLDEKKWWRTRQVRA</sequence>
<protein>
    <submittedName>
        <fullName evidence="3">Uncharacterized protein</fullName>
    </submittedName>
</protein>
<comment type="caution">
    <text evidence="3">The sequence shown here is derived from an EMBL/GenBank/DDBJ whole genome shotgun (WGS) entry which is preliminary data.</text>
</comment>
<evidence type="ECO:0000313" key="3">
    <source>
        <dbReference type="EMBL" id="KAJ5111063.1"/>
    </source>
</evidence>
<dbReference type="Proteomes" id="UP001149074">
    <property type="component" value="Unassembled WGS sequence"/>
</dbReference>
<evidence type="ECO:0000313" key="4">
    <source>
        <dbReference type="Proteomes" id="UP001149074"/>
    </source>
</evidence>
<name>A0A9W9G312_9EURO</name>
<feature type="region of interest" description="Disordered" evidence="1">
    <location>
        <begin position="66"/>
        <end position="94"/>
    </location>
</feature>
<dbReference type="OrthoDB" id="4223058at2759"/>
<proteinExistence type="predicted"/>
<dbReference type="RefSeq" id="XP_056479133.1">
    <property type="nucleotide sequence ID" value="XM_056614092.1"/>
</dbReference>
<evidence type="ECO:0000256" key="1">
    <source>
        <dbReference type="SAM" id="MobiDB-lite"/>
    </source>
</evidence>
<accession>A0A9W9G312</accession>
<keyword evidence="4" id="KW-1185">Reference proteome</keyword>
<organism evidence="3 4">
    <name type="scientific">Penicillium argentinense</name>
    <dbReference type="NCBI Taxonomy" id="1131581"/>
    <lineage>
        <taxon>Eukaryota</taxon>
        <taxon>Fungi</taxon>
        <taxon>Dikarya</taxon>
        <taxon>Ascomycota</taxon>
        <taxon>Pezizomycotina</taxon>
        <taxon>Eurotiomycetes</taxon>
        <taxon>Eurotiomycetidae</taxon>
        <taxon>Eurotiales</taxon>
        <taxon>Aspergillaceae</taxon>
        <taxon>Penicillium</taxon>
    </lineage>
</organism>
<feature type="compositionally biased region" description="Polar residues" evidence="1">
    <location>
        <begin position="33"/>
        <end position="44"/>
    </location>
</feature>
<feature type="signal peptide" evidence="2">
    <location>
        <begin position="1"/>
        <end position="15"/>
    </location>
</feature>
<reference evidence="3" key="1">
    <citation type="submission" date="2022-11" db="EMBL/GenBank/DDBJ databases">
        <authorList>
            <person name="Petersen C."/>
        </authorList>
    </citation>
    <scope>NUCLEOTIDE SEQUENCE</scope>
    <source>
        <strain evidence="3">IBT 30761</strain>
    </source>
</reference>
<feature type="chain" id="PRO_5040962208" evidence="2">
    <location>
        <begin position="16"/>
        <end position="284"/>
    </location>
</feature>
<reference evidence="3" key="2">
    <citation type="journal article" date="2023" name="IMA Fungus">
        <title>Comparative genomic study of the Penicillium genus elucidates a diverse pangenome and 15 lateral gene transfer events.</title>
        <authorList>
            <person name="Petersen C."/>
            <person name="Sorensen T."/>
            <person name="Nielsen M.R."/>
            <person name="Sondergaard T.E."/>
            <person name="Sorensen J.L."/>
            <person name="Fitzpatrick D.A."/>
            <person name="Frisvad J.C."/>
            <person name="Nielsen K.L."/>
        </authorList>
    </citation>
    <scope>NUCLEOTIDE SEQUENCE</scope>
    <source>
        <strain evidence="3">IBT 30761</strain>
    </source>
</reference>
<gene>
    <name evidence="3" type="ORF">N7532_001598</name>
</gene>
<evidence type="ECO:0000256" key="2">
    <source>
        <dbReference type="SAM" id="SignalP"/>
    </source>
</evidence>
<feature type="region of interest" description="Disordered" evidence="1">
    <location>
        <begin position="33"/>
        <end position="52"/>
    </location>
</feature>
<dbReference type="AlphaFoldDB" id="A0A9W9G312"/>
<feature type="region of interest" description="Disordered" evidence="1">
    <location>
        <begin position="132"/>
        <end position="151"/>
    </location>
</feature>